<organism evidence="2 3">
    <name type="scientific">Citrullus colocynthis</name>
    <name type="common">colocynth</name>
    <dbReference type="NCBI Taxonomy" id="252529"/>
    <lineage>
        <taxon>Eukaryota</taxon>
        <taxon>Viridiplantae</taxon>
        <taxon>Streptophyta</taxon>
        <taxon>Embryophyta</taxon>
        <taxon>Tracheophyta</taxon>
        <taxon>Spermatophyta</taxon>
        <taxon>Magnoliopsida</taxon>
        <taxon>eudicotyledons</taxon>
        <taxon>Gunneridae</taxon>
        <taxon>Pentapetalae</taxon>
        <taxon>rosids</taxon>
        <taxon>fabids</taxon>
        <taxon>Cucurbitales</taxon>
        <taxon>Cucurbitaceae</taxon>
        <taxon>Benincaseae</taxon>
        <taxon>Citrullus</taxon>
    </lineage>
</organism>
<protein>
    <recommendedName>
        <fullName evidence="1">PB1 domain-containing protein</fullName>
    </recommendedName>
</protein>
<gene>
    <name evidence="2" type="ORF">CITCOLO1_LOCUS18494</name>
</gene>
<dbReference type="PANTHER" id="PTHR31066">
    <property type="entry name" value="OS05G0427100 PROTEIN-RELATED"/>
    <property type="match status" value="1"/>
</dbReference>
<evidence type="ECO:0000313" key="3">
    <source>
        <dbReference type="Proteomes" id="UP001642487"/>
    </source>
</evidence>
<dbReference type="SUPFAM" id="SSF54277">
    <property type="entry name" value="CAD &amp; PB1 domains"/>
    <property type="match status" value="1"/>
</dbReference>
<dbReference type="CDD" id="cd06410">
    <property type="entry name" value="PB1_UP2"/>
    <property type="match status" value="1"/>
</dbReference>
<reference evidence="2 3" key="1">
    <citation type="submission" date="2024-03" db="EMBL/GenBank/DDBJ databases">
        <authorList>
            <person name="Gkanogiannis A."/>
            <person name="Becerra Lopez-Lavalle L."/>
        </authorList>
    </citation>
    <scope>NUCLEOTIDE SEQUENCE [LARGE SCALE GENOMIC DNA]</scope>
</reference>
<accession>A0ABP0Z344</accession>
<dbReference type="PANTHER" id="PTHR31066:SF57">
    <property type="entry name" value="PROTEIN PAL OF QUIRKY"/>
    <property type="match status" value="1"/>
</dbReference>
<dbReference type="EMBL" id="OZ021741">
    <property type="protein sequence ID" value="CAK9326156.1"/>
    <property type="molecule type" value="Genomic_DNA"/>
</dbReference>
<evidence type="ECO:0000259" key="1">
    <source>
        <dbReference type="SMART" id="SM00666"/>
    </source>
</evidence>
<dbReference type="Pfam" id="PF00564">
    <property type="entry name" value="PB1"/>
    <property type="match status" value="1"/>
</dbReference>
<name>A0ABP0Z344_9ROSI</name>
<dbReference type="SMART" id="SM00666">
    <property type="entry name" value="PB1"/>
    <property type="match status" value="1"/>
</dbReference>
<keyword evidence="3" id="KW-1185">Reference proteome</keyword>
<dbReference type="InterPro" id="IPR000270">
    <property type="entry name" value="PB1_dom"/>
</dbReference>
<dbReference type="InterPro" id="IPR053198">
    <property type="entry name" value="Gynoecium_Dev_Regulator"/>
</dbReference>
<dbReference type="Proteomes" id="UP001642487">
    <property type="component" value="Chromosome 7"/>
</dbReference>
<feature type="domain" description="PB1" evidence="1">
    <location>
        <begin position="31"/>
        <end position="121"/>
    </location>
</feature>
<proteinExistence type="predicted"/>
<sequence length="497" mass="53830">MDPPPPQSAIAAPTTRLRLMCSYGGHITPRPRTKAFSYLGGETRIISVDPTTVNTLSAFISHLLTILPIKLPLSLKYHLPHSALDSLISLSSDDDLHFMFCEHLRLSSFTSSRIRLFVFVPEPEKPHNVIHHPKTEAWFVDALKSAKILQKGRDCLRGFDGEGLIGENEAKGFADLSNGGVSLPESMVLETSSSFGSSSSSASLANVSPPIKPQSEDFGLSSLDNAAKIQTASDTVATLASDTAPSNSCSSVENVVMSIPVISESKFHDLATGVHPQNSHDFAGYALPPRPNTFQQQELQFVQASVPVESCLPAMYQMPSYYPVQQPQFLHYQPMPNHMYPVYFLPVGQTQASAPSNLPVQWGLHDAAMTSSTHALVLPDASPVVPLPQVAYKEVMPDPHSQNPGTMPSLANPISLESADEVQQQPVIIPNDVAADASGEVARSHNECHDDDPARTLIYKSQPPPPLVPSLLQSKPKASTNLLSDAMAQLQMIKIKQ</sequence>
<evidence type="ECO:0000313" key="2">
    <source>
        <dbReference type="EMBL" id="CAK9326156.1"/>
    </source>
</evidence>